<keyword evidence="3" id="KW-0732">Signal</keyword>
<evidence type="ECO:0000256" key="2">
    <source>
        <dbReference type="SAM" id="Phobius"/>
    </source>
</evidence>
<dbReference type="EMBL" id="CCYD01000523">
    <property type="protein sequence ID" value="CEG40460.1"/>
    <property type="molecule type" value="Genomic_DNA"/>
</dbReference>
<keyword evidence="4" id="KW-0430">Lectin</keyword>
<dbReference type="GeneID" id="36405712"/>
<reference evidence="5" key="1">
    <citation type="submission" date="2014-09" db="EMBL/GenBank/DDBJ databases">
        <authorList>
            <person name="Sharma Rahul"/>
            <person name="Thines Marco"/>
        </authorList>
    </citation>
    <scope>NUCLEOTIDE SEQUENCE [LARGE SCALE GENOMIC DNA]</scope>
</reference>
<feature type="transmembrane region" description="Helical" evidence="2">
    <location>
        <begin position="215"/>
        <end position="240"/>
    </location>
</feature>
<evidence type="ECO:0000256" key="3">
    <source>
        <dbReference type="SAM" id="SignalP"/>
    </source>
</evidence>
<feature type="region of interest" description="Disordered" evidence="1">
    <location>
        <begin position="125"/>
        <end position="208"/>
    </location>
</feature>
<name>A0A0P1AH73_PLAHL</name>
<feature type="compositionally biased region" description="Pro residues" evidence="1">
    <location>
        <begin position="137"/>
        <end position="164"/>
    </location>
</feature>
<organism evidence="4 5">
    <name type="scientific">Plasmopara halstedii</name>
    <name type="common">Downy mildew of sunflower</name>
    <dbReference type="NCBI Taxonomy" id="4781"/>
    <lineage>
        <taxon>Eukaryota</taxon>
        <taxon>Sar</taxon>
        <taxon>Stramenopiles</taxon>
        <taxon>Oomycota</taxon>
        <taxon>Peronosporomycetes</taxon>
        <taxon>Peronosporales</taxon>
        <taxon>Peronosporaceae</taxon>
        <taxon>Plasmopara</taxon>
    </lineage>
</organism>
<sequence>MQVWPIFLVLLPNIGTFSNKVVEASLSKHYWASGSLSYALLTAVDAVKCAEICYTAELTGFGPGGTPGCTCSGSQQGARTGFGSCSCGQCYEKTQGVVYGFAIDGNGICTYGTDCGTCDFSTGSSTNVSGPAVNTPTPAPITPAPSPPAIITPPPPVTSAPPSIPDASTPSPITTSNSTSPSIHSTNSTSLDDVRNNTGNNGGSSEEHSNTLSTWQIVLVVCCVVLIFIVAFVAVCTCYCKARNRLYENEDDHTSYYVQNSQTFQLWTSNNTTDELIASKRTSVAV</sequence>
<protein>
    <submittedName>
        <fullName evidence="4">Concanavalin A-like lectin/glucanase, subgroup</fullName>
    </submittedName>
</protein>
<dbReference type="OMA" id="WSANNAV"/>
<proteinExistence type="predicted"/>
<keyword evidence="2" id="KW-0812">Transmembrane</keyword>
<dbReference type="Proteomes" id="UP000054928">
    <property type="component" value="Unassembled WGS sequence"/>
</dbReference>
<keyword evidence="2" id="KW-0472">Membrane</keyword>
<feature type="compositionally biased region" description="Low complexity" evidence="1">
    <location>
        <begin position="168"/>
        <end position="190"/>
    </location>
</feature>
<evidence type="ECO:0000313" key="5">
    <source>
        <dbReference type="Proteomes" id="UP000054928"/>
    </source>
</evidence>
<feature type="signal peptide" evidence="3">
    <location>
        <begin position="1"/>
        <end position="18"/>
    </location>
</feature>
<dbReference type="STRING" id="4781.A0A0P1AH73"/>
<dbReference type="GO" id="GO:0030246">
    <property type="term" value="F:carbohydrate binding"/>
    <property type="evidence" value="ECO:0007669"/>
    <property type="project" value="UniProtKB-KW"/>
</dbReference>
<dbReference type="AlphaFoldDB" id="A0A0P1AH73"/>
<accession>A0A0P1AH73</accession>
<evidence type="ECO:0000313" key="4">
    <source>
        <dbReference type="EMBL" id="CEG40460.1"/>
    </source>
</evidence>
<dbReference type="OrthoDB" id="127538at2759"/>
<keyword evidence="5" id="KW-1185">Reference proteome</keyword>
<keyword evidence="2" id="KW-1133">Transmembrane helix</keyword>
<feature type="chain" id="PRO_5006058668" evidence="3">
    <location>
        <begin position="19"/>
        <end position="286"/>
    </location>
</feature>
<dbReference type="RefSeq" id="XP_024576829.1">
    <property type="nucleotide sequence ID" value="XM_024726120.1"/>
</dbReference>
<evidence type="ECO:0000256" key="1">
    <source>
        <dbReference type="SAM" id="MobiDB-lite"/>
    </source>
</evidence>